<feature type="region of interest" description="Disordered" evidence="1">
    <location>
        <begin position="170"/>
        <end position="190"/>
    </location>
</feature>
<dbReference type="Proteomes" id="UP000076532">
    <property type="component" value="Unassembled WGS sequence"/>
</dbReference>
<name>A0A165WZL5_9AGAM</name>
<sequence length="190" mass="20981">MSITTTTQTRIRPLSAAPSPRILLASRSPSPSPRPHSGLAPLLAPYELEVQADRLTSAGAIRVEHRRTGQVHTFTVLSPSQHTRTRLLPIDATSAADLTEAANHLVKAEWSELAVEGELLSQSPDDGYGAIAVDRLMPELLRHRLNRARMEVSFYAEIQARREQHAQRIRPGMGPIPTYNEGNIARRAQC</sequence>
<evidence type="ECO:0000256" key="1">
    <source>
        <dbReference type="SAM" id="MobiDB-lite"/>
    </source>
</evidence>
<organism evidence="2 3">
    <name type="scientific">Athelia psychrophila</name>
    <dbReference type="NCBI Taxonomy" id="1759441"/>
    <lineage>
        <taxon>Eukaryota</taxon>
        <taxon>Fungi</taxon>
        <taxon>Dikarya</taxon>
        <taxon>Basidiomycota</taxon>
        <taxon>Agaricomycotina</taxon>
        <taxon>Agaricomycetes</taxon>
        <taxon>Agaricomycetidae</taxon>
        <taxon>Atheliales</taxon>
        <taxon>Atheliaceae</taxon>
        <taxon>Athelia</taxon>
    </lineage>
</organism>
<protein>
    <submittedName>
        <fullName evidence="2">Uncharacterized protein</fullName>
    </submittedName>
</protein>
<feature type="compositionally biased region" description="Polar residues" evidence="1">
    <location>
        <begin position="1"/>
        <end position="10"/>
    </location>
</feature>
<keyword evidence="3" id="KW-1185">Reference proteome</keyword>
<proteinExistence type="predicted"/>
<gene>
    <name evidence="2" type="ORF">FIBSPDRAFT_901576</name>
</gene>
<evidence type="ECO:0000313" key="3">
    <source>
        <dbReference type="Proteomes" id="UP000076532"/>
    </source>
</evidence>
<feature type="compositionally biased region" description="Low complexity" evidence="1">
    <location>
        <begin position="18"/>
        <end position="39"/>
    </location>
</feature>
<feature type="region of interest" description="Disordered" evidence="1">
    <location>
        <begin position="1"/>
        <end position="40"/>
    </location>
</feature>
<dbReference type="AlphaFoldDB" id="A0A165WZL5"/>
<dbReference type="EMBL" id="KV417732">
    <property type="protein sequence ID" value="KZP08054.1"/>
    <property type="molecule type" value="Genomic_DNA"/>
</dbReference>
<evidence type="ECO:0000313" key="2">
    <source>
        <dbReference type="EMBL" id="KZP08054.1"/>
    </source>
</evidence>
<reference evidence="2 3" key="1">
    <citation type="journal article" date="2016" name="Mol. Biol. Evol.">
        <title>Comparative Genomics of Early-Diverging Mushroom-Forming Fungi Provides Insights into the Origins of Lignocellulose Decay Capabilities.</title>
        <authorList>
            <person name="Nagy L.G."/>
            <person name="Riley R."/>
            <person name="Tritt A."/>
            <person name="Adam C."/>
            <person name="Daum C."/>
            <person name="Floudas D."/>
            <person name="Sun H."/>
            <person name="Yadav J.S."/>
            <person name="Pangilinan J."/>
            <person name="Larsson K.H."/>
            <person name="Matsuura K."/>
            <person name="Barry K."/>
            <person name="Labutti K."/>
            <person name="Kuo R."/>
            <person name="Ohm R.A."/>
            <person name="Bhattacharya S.S."/>
            <person name="Shirouzu T."/>
            <person name="Yoshinaga Y."/>
            <person name="Martin F.M."/>
            <person name="Grigoriev I.V."/>
            <person name="Hibbett D.S."/>
        </authorList>
    </citation>
    <scope>NUCLEOTIDE SEQUENCE [LARGE SCALE GENOMIC DNA]</scope>
    <source>
        <strain evidence="2 3">CBS 109695</strain>
    </source>
</reference>
<accession>A0A165WZL5</accession>